<dbReference type="InterPro" id="IPR016181">
    <property type="entry name" value="Acyl_CoA_acyltransferase"/>
</dbReference>
<dbReference type="InterPro" id="IPR000182">
    <property type="entry name" value="GNAT_dom"/>
</dbReference>
<evidence type="ECO:0000256" key="2">
    <source>
        <dbReference type="ARBA" id="ARBA00023315"/>
    </source>
</evidence>
<comment type="caution">
    <text evidence="4">The sequence shown here is derived from an EMBL/GenBank/DDBJ whole genome shotgun (WGS) entry which is preliminary data.</text>
</comment>
<protein>
    <submittedName>
        <fullName evidence="4">GNAT family N-acetyltransferase</fullName>
    </submittedName>
</protein>
<keyword evidence="2" id="KW-0012">Acyltransferase</keyword>
<organism evidence="4 5">
    <name type="scientific">Spongisporangium articulatum</name>
    <dbReference type="NCBI Taxonomy" id="3362603"/>
    <lineage>
        <taxon>Bacteria</taxon>
        <taxon>Bacillati</taxon>
        <taxon>Actinomycetota</taxon>
        <taxon>Actinomycetes</taxon>
        <taxon>Kineosporiales</taxon>
        <taxon>Kineosporiaceae</taxon>
        <taxon>Spongisporangium</taxon>
    </lineage>
</organism>
<evidence type="ECO:0000313" key="5">
    <source>
        <dbReference type="Proteomes" id="UP001612915"/>
    </source>
</evidence>
<accession>A0ABW8AMK4</accession>
<dbReference type="CDD" id="cd04301">
    <property type="entry name" value="NAT_SF"/>
    <property type="match status" value="1"/>
</dbReference>
<gene>
    <name evidence="4" type="ORF">ACIB24_09010</name>
</gene>
<dbReference type="SUPFAM" id="SSF55729">
    <property type="entry name" value="Acyl-CoA N-acyltransferases (Nat)"/>
    <property type="match status" value="1"/>
</dbReference>
<dbReference type="InterPro" id="IPR050832">
    <property type="entry name" value="Bact_Acetyltransf"/>
</dbReference>
<dbReference type="PROSITE" id="PS51186">
    <property type="entry name" value="GNAT"/>
    <property type="match status" value="1"/>
</dbReference>
<reference evidence="4 5" key="1">
    <citation type="submission" date="2024-10" db="EMBL/GenBank/DDBJ databases">
        <title>The Natural Products Discovery Center: Release of the First 8490 Sequenced Strains for Exploring Actinobacteria Biosynthetic Diversity.</title>
        <authorList>
            <person name="Kalkreuter E."/>
            <person name="Kautsar S.A."/>
            <person name="Yang D."/>
            <person name="Bader C.D."/>
            <person name="Teijaro C.N."/>
            <person name="Fluegel L."/>
            <person name="Davis C.M."/>
            <person name="Simpson J.R."/>
            <person name="Lauterbach L."/>
            <person name="Steele A.D."/>
            <person name="Gui C."/>
            <person name="Meng S."/>
            <person name="Li G."/>
            <person name="Viehrig K."/>
            <person name="Ye F."/>
            <person name="Su P."/>
            <person name="Kiefer A.F."/>
            <person name="Nichols A."/>
            <person name="Cepeda A.J."/>
            <person name="Yan W."/>
            <person name="Fan B."/>
            <person name="Jiang Y."/>
            <person name="Adhikari A."/>
            <person name="Zheng C.-J."/>
            <person name="Schuster L."/>
            <person name="Cowan T.M."/>
            <person name="Smanski M.J."/>
            <person name="Chevrette M.G."/>
            <person name="De Carvalho L.P.S."/>
            <person name="Shen B."/>
        </authorList>
    </citation>
    <scope>NUCLEOTIDE SEQUENCE [LARGE SCALE GENOMIC DNA]</scope>
    <source>
        <strain evidence="4 5">NPDC049639</strain>
    </source>
</reference>
<feature type="domain" description="N-acetyltransferase" evidence="3">
    <location>
        <begin position="5"/>
        <end position="158"/>
    </location>
</feature>
<dbReference type="Pfam" id="PF00583">
    <property type="entry name" value="Acetyltransf_1"/>
    <property type="match status" value="1"/>
</dbReference>
<keyword evidence="1" id="KW-0808">Transferase</keyword>
<keyword evidence="5" id="KW-1185">Reference proteome</keyword>
<proteinExistence type="predicted"/>
<name>A0ABW8AMK4_9ACTN</name>
<sequence length="161" mass="17403">MTGPVTLRPATPGDLDLLTTLNLHLREDQGYAGGADEEPWVRERLRGWLTGVGVVGGPVSLAVFERDGEPLAFASWRLDDTGVYGRQLFVSRAHRREGLGRRAIDLLRQAFPGQALSLDVLLTNEPARAFYRALGFTESSVIMSLPALGGEPAQVPVAASH</sequence>
<evidence type="ECO:0000259" key="3">
    <source>
        <dbReference type="PROSITE" id="PS51186"/>
    </source>
</evidence>
<evidence type="ECO:0000313" key="4">
    <source>
        <dbReference type="EMBL" id="MFI7587198.1"/>
    </source>
</evidence>
<dbReference type="RefSeq" id="WP_398278350.1">
    <property type="nucleotide sequence ID" value="NZ_JBITLV010000002.1"/>
</dbReference>
<evidence type="ECO:0000256" key="1">
    <source>
        <dbReference type="ARBA" id="ARBA00022679"/>
    </source>
</evidence>
<dbReference type="EMBL" id="JBITLV010000002">
    <property type="protein sequence ID" value="MFI7587198.1"/>
    <property type="molecule type" value="Genomic_DNA"/>
</dbReference>
<dbReference type="Gene3D" id="3.40.630.30">
    <property type="match status" value="1"/>
</dbReference>
<dbReference type="Proteomes" id="UP001612915">
    <property type="component" value="Unassembled WGS sequence"/>
</dbReference>
<dbReference type="PANTHER" id="PTHR43877">
    <property type="entry name" value="AMINOALKYLPHOSPHONATE N-ACETYLTRANSFERASE-RELATED-RELATED"/>
    <property type="match status" value="1"/>
</dbReference>